<accession>A0ACB9CR41</accession>
<gene>
    <name evidence="1" type="ORF">L2E82_26795</name>
</gene>
<dbReference type="Proteomes" id="UP001055811">
    <property type="component" value="Linkage Group LG05"/>
</dbReference>
<name>A0ACB9CR41_CICIN</name>
<dbReference type="EMBL" id="CM042013">
    <property type="protein sequence ID" value="KAI3736808.1"/>
    <property type="molecule type" value="Genomic_DNA"/>
</dbReference>
<reference evidence="2" key="1">
    <citation type="journal article" date="2022" name="Mol. Ecol. Resour.">
        <title>The genomes of chicory, endive, great burdock and yacon provide insights into Asteraceae palaeo-polyploidization history and plant inulin production.</title>
        <authorList>
            <person name="Fan W."/>
            <person name="Wang S."/>
            <person name="Wang H."/>
            <person name="Wang A."/>
            <person name="Jiang F."/>
            <person name="Liu H."/>
            <person name="Zhao H."/>
            <person name="Xu D."/>
            <person name="Zhang Y."/>
        </authorList>
    </citation>
    <scope>NUCLEOTIDE SEQUENCE [LARGE SCALE GENOMIC DNA]</scope>
    <source>
        <strain evidence="2">cv. Punajuju</strain>
    </source>
</reference>
<evidence type="ECO:0000313" key="2">
    <source>
        <dbReference type="Proteomes" id="UP001055811"/>
    </source>
</evidence>
<reference evidence="1 2" key="2">
    <citation type="journal article" date="2022" name="Mol. Ecol. Resour.">
        <title>The genomes of chicory, endive, great burdock and yacon provide insights into Asteraceae paleo-polyploidization history and plant inulin production.</title>
        <authorList>
            <person name="Fan W."/>
            <person name="Wang S."/>
            <person name="Wang H."/>
            <person name="Wang A."/>
            <person name="Jiang F."/>
            <person name="Liu H."/>
            <person name="Zhao H."/>
            <person name="Xu D."/>
            <person name="Zhang Y."/>
        </authorList>
    </citation>
    <scope>NUCLEOTIDE SEQUENCE [LARGE SCALE GENOMIC DNA]</scope>
    <source>
        <strain evidence="2">cv. Punajuju</strain>
        <tissue evidence="1">Leaves</tissue>
    </source>
</reference>
<keyword evidence="2" id="KW-1185">Reference proteome</keyword>
<evidence type="ECO:0000313" key="1">
    <source>
        <dbReference type="EMBL" id="KAI3736808.1"/>
    </source>
</evidence>
<comment type="caution">
    <text evidence="1">The sequence shown here is derived from an EMBL/GenBank/DDBJ whole genome shotgun (WGS) entry which is preliminary data.</text>
</comment>
<sequence length="111" mass="12503">MYCRSPSSSNARSRKSNRDSTFNRRIPDPVPRFIPASLLDTRPLVPRSSSRYTPRLPPDQDPNLTQEHPVMLLGSTLNRDHPSPVVPDSAPLQCLRVPQPTFRRSSISASR</sequence>
<protein>
    <submittedName>
        <fullName evidence="1">Uncharacterized protein</fullName>
    </submittedName>
</protein>
<organism evidence="1 2">
    <name type="scientific">Cichorium intybus</name>
    <name type="common">Chicory</name>
    <dbReference type="NCBI Taxonomy" id="13427"/>
    <lineage>
        <taxon>Eukaryota</taxon>
        <taxon>Viridiplantae</taxon>
        <taxon>Streptophyta</taxon>
        <taxon>Embryophyta</taxon>
        <taxon>Tracheophyta</taxon>
        <taxon>Spermatophyta</taxon>
        <taxon>Magnoliopsida</taxon>
        <taxon>eudicotyledons</taxon>
        <taxon>Gunneridae</taxon>
        <taxon>Pentapetalae</taxon>
        <taxon>asterids</taxon>
        <taxon>campanulids</taxon>
        <taxon>Asterales</taxon>
        <taxon>Asteraceae</taxon>
        <taxon>Cichorioideae</taxon>
        <taxon>Cichorieae</taxon>
        <taxon>Cichoriinae</taxon>
        <taxon>Cichorium</taxon>
    </lineage>
</organism>
<proteinExistence type="predicted"/>